<keyword evidence="3" id="KW-0902">Two-component regulatory system</keyword>
<dbReference type="PANTHER" id="PTHR44591">
    <property type="entry name" value="STRESS RESPONSE REGULATOR PROTEIN 1"/>
    <property type="match status" value="1"/>
</dbReference>
<dbReference type="InterPro" id="IPR001789">
    <property type="entry name" value="Sig_transdc_resp-reg_receiver"/>
</dbReference>
<dbReference type="AlphaFoldDB" id="A0A0B5QRT7"/>
<dbReference type="STRING" id="1520.LF65_03009"/>
<evidence type="ECO:0000256" key="3">
    <source>
        <dbReference type="ARBA" id="ARBA00023012"/>
    </source>
</evidence>
<keyword evidence="7" id="KW-0808">Transferase</keyword>
<dbReference type="EMBL" id="CP010086">
    <property type="protein sequence ID" value="AJG99578.1"/>
    <property type="molecule type" value="Genomic_DNA"/>
</dbReference>
<evidence type="ECO:0000256" key="5">
    <source>
        <dbReference type="PROSITE-ProRule" id="PRU00169"/>
    </source>
</evidence>
<protein>
    <recommendedName>
        <fullName evidence="1">Stage 0 sporulation protein A homolog</fullName>
    </recommendedName>
</protein>
<evidence type="ECO:0000313" key="7">
    <source>
        <dbReference type="EMBL" id="AJG99578.1"/>
    </source>
</evidence>
<dbReference type="Proteomes" id="UP000031866">
    <property type="component" value="Chromosome"/>
</dbReference>
<dbReference type="InterPro" id="IPR011006">
    <property type="entry name" value="CheY-like_superfamily"/>
</dbReference>
<reference evidence="8" key="1">
    <citation type="submission" date="2014-12" db="EMBL/GenBank/DDBJ databases">
        <title>Genome sequence of Clostridium beijerinckii strain 59B.</title>
        <authorList>
            <person name="Little G.T."/>
            <person name="Minton N.P."/>
        </authorList>
    </citation>
    <scope>NUCLEOTIDE SEQUENCE [LARGE SCALE GENOMIC DNA]</scope>
    <source>
        <strain evidence="8">59B</strain>
    </source>
</reference>
<feature type="modified residue" description="4-aspartylphosphate" evidence="5">
    <location>
        <position position="53"/>
    </location>
</feature>
<dbReference type="GO" id="GO:0000160">
    <property type="term" value="P:phosphorelay signal transduction system"/>
    <property type="evidence" value="ECO:0007669"/>
    <property type="project" value="UniProtKB-KW"/>
</dbReference>
<dbReference type="SMART" id="SM00448">
    <property type="entry name" value="REC"/>
    <property type="match status" value="1"/>
</dbReference>
<keyword evidence="7" id="KW-0418">Kinase</keyword>
<dbReference type="InterPro" id="IPR050595">
    <property type="entry name" value="Bact_response_regulator"/>
</dbReference>
<organism evidence="7 8">
    <name type="scientific">Clostridium beijerinckii</name>
    <name type="common">Clostridium MP</name>
    <dbReference type="NCBI Taxonomy" id="1520"/>
    <lineage>
        <taxon>Bacteria</taxon>
        <taxon>Bacillati</taxon>
        <taxon>Bacillota</taxon>
        <taxon>Clostridia</taxon>
        <taxon>Eubacteriales</taxon>
        <taxon>Clostridiaceae</taxon>
        <taxon>Clostridium</taxon>
    </lineage>
</organism>
<evidence type="ECO:0000256" key="2">
    <source>
        <dbReference type="ARBA" id="ARBA00022553"/>
    </source>
</evidence>
<feature type="domain" description="Response regulatory" evidence="6">
    <location>
        <begin position="3"/>
        <end position="120"/>
    </location>
</feature>
<dbReference type="Gene3D" id="3.40.50.2300">
    <property type="match status" value="1"/>
</dbReference>
<proteinExistence type="predicted"/>
<evidence type="ECO:0000259" key="6">
    <source>
        <dbReference type="PROSITE" id="PS50110"/>
    </source>
</evidence>
<sequence>MKKILIVDDSSYMRMFVRKIIQKRGTYMILEASGKDDAIETYKIESPDIIILDLNMSEVRKDGIDVLSQIMSIDPEAVVIIISAVGYDDVKDECLALGAKSYIKKPFDTQTLIKTLEEYK</sequence>
<dbReference type="Pfam" id="PF00072">
    <property type="entry name" value="Response_reg"/>
    <property type="match status" value="1"/>
</dbReference>
<dbReference type="GO" id="GO:0016301">
    <property type="term" value="F:kinase activity"/>
    <property type="evidence" value="ECO:0007669"/>
    <property type="project" value="UniProtKB-KW"/>
</dbReference>
<dbReference type="OrthoDB" id="9808843at2"/>
<keyword evidence="2 5" id="KW-0597">Phosphoprotein</keyword>
<accession>A0A0B5QRT7</accession>
<gene>
    <name evidence="7" type="ORF">LF65_03009</name>
</gene>
<dbReference type="KEGG" id="cbei:LF65_03009"/>
<name>A0A0B5QRT7_CLOBE</name>
<dbReference type="PROSITE" id="PS50110">
    <property type="entry name" value="RESPONSE_REGULATORY"/>
    <property type="match status" value="1"/>
</dbReference>
<dbReference type="SUPFAM" id="SSF52172">
    <property type="entry name" value="CheY-like"/>
    <property type="match status" value="1"/>
</dbReference>
<dbReference type="RefSeq" id="WP_041897082.1">
    <property type="nucleotide sequence ID" value="NZ_CP010086.2"/>
</dbReference>
<comment type="function">
    <text evidence="4">May play the central regulatory role in sporulation. It may be an element of the effector pathway responsible for the activation of sporulation genes in response to nutritional stress. Spo0A may act in concert with spo0H (a sigma factor) to control the expression of some genes that are critical to the sporulation process.</text>
</comment>
<evidence type="ECO:0000256" key="4">
    <source>
        <dbReference type="ARBA" id="ARBA00024867"/>
    </source>
</evidence>
<evidence type="ECO:0000256" key="1">
    <source>
        <dbReference type="ARBA" id="ARBA00018672"/>
    </source>
</evidence>
<dbReference type="PANTHER" id="PTHR44591:SF14">
    <property type="entry name" value="PROTEIN PILG"/>
    <property type="match status" value="1"/>
</dbReference>
<evidence type="ECO:0000313" key="8">
    <source>
        <dbReference type="Proteomes" id="UP000031866"/>
    </source>
</evidence>